<gene>
    <name evidence="1" type="ORF">ALMOND_2B011075</name>
</gene>
<proteinExistence type="predicted"/>
<dbReference type="EMBL" id="CABIKO010000200">
    <property type="protein sequence ID" value="VVA30885.1"/>
    <property type="molecule type" value="Genomic_DNA"/>
</dbReference>
<evidence type="ECO:0000313" key="2">
    <source>
        <dbReference type="Proteomes" id="UP000327085"/>
    </source>
</evidence>
<accession>A0A5E4FTQ0</accession>
<feature type="non-terminal residue" evidence="1">
    <location>
        <position position="171"/>
    </location>
</feature>
<sequence>MERSGQRVQEVMDAYGNLHKKHASDEYDRAIACGPQYMRSCPLNSIRLMVPLESRTTWFTTDHVSSGHLKLNPYEEDRVIQISQATGPCFLAHSLMKVNNEIEGDKQCLPKDEFYPVMHKMFSQKNFMGKQFQFFGRANFRAFVLEWTESILSDFGDVLRQADIYRAVAVS</sequence>
<dbReference type="Gramene" id="VVA30885">
    <property type="protein sequence ID" value="VVA30885"/>
    <property type="gene ID" value="Prudul26B011075"/>
</dbReference>
<protein>
    <submittedName>
        <fullName evidence="1">PREDICTED: LOC109949962</fullName>
    </submittedName>
</protein>
<organism evidence="1 2">
    <name type="scientific">Prunus dulcis</name>
    <name type="common">Almond</name>
    <name type="synonym">Amygdalus dulcis</name>
    <dbReference type="NCBI Taxonomy" id="3755"/>
    <lineage>
        <taxon>Eukaryota</taxon>
        <taxon>Viridiplantae</taxon>
        <taxon>Streptophyta</taxon>
        <taxon>Embryophyta</taxon>
        <taxon>Tracheophyta</taxon>
        <taxon>Spermatophyta</taxon>
        <taxon>Magnoliopsida</taxon>
        <taxon>eudicotyledons</taxon>
        <taxon>Gunneridae</taxon>
        <taxon>Pentapetalae</taxon>
        <taxon>rosids</taxon>
        <taxon>fabids</taxon>
        <taxon>Rosales</taxon>
        <taxon>Rosaceae</taxon>
        <taxon>Amygdaloideae</taxon>
        <taxon>Amygdaleae</taxon>
        <taxon>Prunus</taxon>
    </lineage>
</organism>
<dbReference type="InParanoid" id="A0A5E4FTQ0"/>
<dbReference type="Proteomes" id="UP000327085">
    <property type="component" value="Chromosome 3"/>
</dbReference>
<reference evidence="2" key="1">
    <citation type="journal article" date="2020" name="Plant J.">
        <title>Transposons played a major role in the diversification between the closely related almond and peach genomes: results from the almond genome sequence.</title>
        <authorList>
            <person name="Alioto T."/>
            <person name="Alexiou K.G."/>
            <person name="Bardil A."/>
            <person name="Barteri F."/>
            <person name="Castanera R."/>
            <person name="Cruz F."/>
            <person name="Dhingra A."/>
            <person name="Duval H."/>
            <person name="Fernandez I Marti A."/>
            <person name="Frias L."/>
            <person name="Galan B."/>
            <person name="Garcia J.L."/>
            <person name="Howad W."/>
            <person name="Gomez-Garrido J."/>
            <person name="Gut M."/>
            <person name="Julca I."/>
            <person name="Morata J."/>
            <person name="Puigdomenech P."/>
            <person name="Ribeca P."/>
            <person name="Rubio Cabetas M.J."/>
            <person name="Vlasova A."/>
            <person name="Wirthensohn M."/>
            <person name="Garcia-Mas J."/>
            <person name="Gabaldon T."/>
            <person name="Casacuberta J.M."/>
            <person name="Arus P."/>
        </authorList>
    </citation>
    <scope>NUCLEOTIDE SEQUENCE [LARGE SCALE GENOMIC DNA]</scope>
    <source>
        <strain evidence="2">cv. Texas</strain>
    </source>
</reference>
<name>A0A5E4FTQ0_PRUDU</name>
<dbReference type="AlphaFoldDB" id="A0A5E4FTQ0"/>
<evidence type="ECO:0000313" key="1">
    <source>
        <dbReference type="EMBL" id="VVA30885.1"/>
    </source>
</evidence>